<reference evidence="2" key="1">
    <citation type="submission" date="2023-06" db="EMBL/GenBank/DDBJ databases">
        <title>Sysu t00192.</title>
        <authorList>
            <person name="Gao L."/>
            <person name="Fang B.-Z."/>
            <person name="Li W.-J."/>
        </authorList>
    </citation>
    <scope>NUCLEOTIDE SEQUENCE</scope>
    <source>
        <strain evidence="2">SYSU T00192</strain>
    </source>
</reference>
<gene>
    <name evidence="2" type="ORF">QQX09_12875</name>
</gene>
<dbReference type="RefSeq" id="WP_301135423.1">
    <property type="nucleotide sequence ID" value="NZ_JAUHPW010000011.1"/>
</dbReference>
<dbReference type="InterPro" id="IPR007076">
    <property type="entry name" value="TfoX_N"/>
</dbReference>
<feature type="domain" description="TfoX N-terminal" evidence="1">
    <location>
        <begin position="20"/>
        <end position="87"/>
    </location>
</feature>
<name>A0ABT8GC73_9MICO</name>
<sequence length="111" mass="11864">MEMPRPTDAQKDAFRALVPDVPGVEVRPMFGQLAAFVGGHMFMCLFGDRVAFKLASPDLEAARRLPAGEPFAPGGRTMREYVALPLAAPGPDDLVGQALAYVSTLPPKPGR</sequence>
<dbReference type="EMBL" id="JAUHPW010000011">
    <property type="protein sequence ID" value="MDN4476747.1"/>
    <property type="molecule type" value="Genomic_DNA"/>
</dbReference>
<proteinExistence type="predicted"/>
<dbReference type="SUPFAM" id="SSF159894">
    <property type="entry name" value="YgaC/TfoX-N like"/>
    <property type="match status" value="1"/>
</dbReference>
<evidence type="ECO:0000313" key="2">
    <source>
        <dbReference type="EMBL" id="MDN4476747.1"/>
    </source>
</evidence>
<organism evidence="2 3">
    <name type="scientific">Demequina litoralis</name>
    <dbReference type="NCBI Taxonomy" id="3051660"/>
    <lineage>
        <taxon>Bacteria</taxon>
        <taxon>Bacillati</taxon>
        <taxon>Actinomycetota</taxon>
        <taxon>Actinomycetes</taxon>
        <taxon>Micrococcales</taxon>
        <taxon>Demequinaceae</taxon>
        <taxon>Demequina</taxon>
    </lineage>
</organism>
<dbReference type="Proteomes" id="UP001172728">
    <property type="component" value="Unassembled WGS sequence"/>
</dbReference>
<dbReference type="Gene3D" id="3.30.1460.30">
    <property type="entry name" value="YgaC/TfoX-N like chaperone"/>
    <property type="match status" value="1"/>
</dbReference>
<accession>A0ABT8GC73</accession>
<protein>
    <submittedName>
        <fullName evidence="2">TfoX/Sxy family protein</fullName>
    </submittedName>
</protein>
<dbReference type="Pfam" id="PF04993">
    <property type="entry name" value="TfoX_N"/>
    <property type="match status" value="1"/>
</dbReference>
<evidence type="ECO:0000259" key="1">
    <source>
        <dbReference type="Pfam" id="PF04993"/>
    </source>
</evidence>
<keyword evidence="3" id="KW-1185">Reference proteome</keyword>
<evidence type="ECO:0000313" key="3">
    <source>
        <dbReference type="Proteomes" id="UP001172728"/>
    </source>
</evidence>
<comment type="caution">
    <text evidence="2">The sequence shown here is derived from an EMBL/GenBank/DDBJ whole genome shotgun (WGS) entry which is preliminary data.</text>
</comment>